<evidence type="ECO:0000313" key="3">
    <source>
        <dbReference type="EMBL" id="GAA2601212.1"/>
    </source>
</evidence>
<reference evidence="4" key="1">
    <citation type="journal article" date="2019" name="Int. J. Syst. Evol. Microbiol.">
        <title>The Global Catalogue of Microorganisms (GCM) 10K type strain sequencing project: providing services to taxonomists for standard genome sequencing and annotation.</title>
        <authorList>
            <consortium name="The Broad Institute Genomics Platform"/>
            <consortium name="The Broad Institute Genome Sequencing Center for Infectious Disease"/>
            <person name="Wu L."/>
            <person name="Ma J."/>
        </authorList>
    </citation>
    <scope>NUCLEOTIDE SEQUENCE [LARGE SCALE GENOMIC DNA]</scope>
    <source>
        <strain evidence="4">JCM 16373</strain>
    </source>
</reference>
<feature type="region of interest" description="Disordered" evidence="1">
    <location>
        <begin position="107"/>
        <end position="133"/>
    </location>
</feature>
<feature type="domain" description="DUF2264" evidence="2">
    <location>
        <begin position="45"/>
        <end position="417"/>
    </location>
</feature>
<sequence length="754" mass="79227">MTAPERPGDLRPLRNDGLRPLRHDAPHWLRLPPYDWELSPHTGYTRAHWEAVADGMLRAAWRWATPRGALLHLPGRASVSGVRSDGLEGYARTFLAAAFRSAGTHGVEPGAHGVEPGARSADPGASGAGPTGPGLLERYAAGLAAGTRTPGREDTESWPPILGHPGRGQPMVESASVALGLRLTRPWLWDQLEEGVRERAEAWLRGALRHAPAPNNWYLFPLTVAGFLESVGRGDSETAGAIERGLSLLEGWWRGEGWYADGDGRAFDHYNGWALHLYPVLHAHLAHDEALLTRYGPRLREHLACFGLMFGGDGAPLYFGRSLTYRFAAGAAVALGALTGYTPLAPGVSRRLLSGALRYFLDRGALDEEGLLTPGWHGPHDATLQDYSGPASPYWASKCFAALLVPPDDPLWTAPEEAAPGEGPDRALALAAPGLLLQSTGADGLVRLHNHGSDRVRPEAGERHAEEDPLYARFAYSTGTGPTARDNAPDNHLALQLPGRPGEWSARRRIEPLGAASAPDGGWGWAASRHRPVFPPDGPVVPSLWVESVTVVRGRWEVRVHRVVGAPEGTRVRLTGWATAPAPERGPGSGRGPGPGSEPGPGPGRGSERGPGQRGCGTGGLEPLYGLAAAAPLRAPHGTAFARWVRVPALEGEVRGPGPGSVCAALAWLGAAPEAGRVCSAVGADADGVGAGDAGAEAARPVVRVTDGALRVGWPGGGVRLTFDPLTVTPHTGTSTGRTGTSTGTGAPYTVEPG</sequence>
<accession>A0ABP6C3U2</accession>
<keyword evidence="4" id="KW-1185">Reference proteome</keyword>
<protein>
    <submittedName>
        <fullName evidence="3">DUF2264 domain-containing protein</fullName>
    </submittedName>
</protein>
<proteinExistence type="predicted"/>
<dbReference type="PANTHER" id="PTHR35339:SF4">
    <property type="entry name" value="LINALOOL DEHYDRATASE_ISOMERASE DOMAIN-CONTAINING PROTEIN"/>
    <property type="match status" value="1"/>
</dbReference>
<dbReference type="PANTHER" id="PTHR35339">
    <property type="entry name" value="LINALOOL DEHYDRATASE_ISOMERASE DOMAIN-CONTAINING PROTEIN"/>
    <property type="match status" value="1"/>
</dbReference>
<feature type="region of interest" description="Disordered" evidence="1">
    <location>
        <begin position="725"/>
        <end position="754"/>
    </location>
</feature>
<dbReference type="InterPro" id="IPR016624">
    <property type="entry name" value="UCP014753"/>
</dbReference>
<feature type="compositionally biased region" description="Low complexity" evidence="1">
    <location>
        <begin position="732"/>
        <end position="746"/>
    </location>
</feature>
<feature type="region of interest" description="Disordered" evidence="1">
    <location>
        <begin position="145"/>
        <end position="170"/>
    </location>
</feature>
<name>A0ABP6C3U2_9ACTN</name>
<dbReference type="InterPro" id="IPR049349">
    <property type="entry name" value="DUF2264_N"/>
</dbReference>
<comment type="caution">
    <text evidence="3">The sequence shown here is derived from an EMBL/GenBank/DDBJ whole genome shotgun (WGS) entry which is preliminary data.</text>
</comment>
<feature type="region of interest" description="Disordered" evidence="1">
    <location>
        <begin position="574"/>
        <end position="619"/>
    </location>
</feature>
<feature type="compositionally biased region" description="Low complexity" evidence="1">
    <location>
        <begin position="116"/>
        <end position="125"/>
    </location>
</feature>
<evidence type="ECO:0000259" key="2">
    <source>
        <dbReference type="Pfam" id="PF10022"/>
    </source>
</evidence>
<organism evidence="3 4">
    <name type="scientific">Streptomyces axinellae</name>
    <dbReference type="NCBI Taxonomy" id="552788"/>
    <lineage>
        <taxon>Bacteria</taxon>
        <taxon>Bacillati</taxon>
        <taxon>Actinomycetota</taxon>
        <taxon>Actinomycetes</taxon>
        <taxon>Kitasatosporales</taxon>
        <taxon>Streptomycetaceae</taxon>
        <taxon>Streptomyces</taxon>
    </lineage>
</organism>
<evidence type="ECO:0000313" key="4">
    <source>
        <dbReference type="Proteomes" id="UP001501447"/>
    </source>
</evidence>
<dbReference type="Pfam" id="PF10022">
    <property type="entry name" value="DUF2264"/>
    <property type="match status" value="1"/>
</dbReference>
<gene>
    <name evidence="3" type="ORF">GCM10009863_13190</name>
</gene>
<evidence type="ECO:0000256" key="1">
    <source>
        <dbReference type="SAM" id="MobiDB-lite"/>
    </source>
</evidence>
<dbReference type="EMBL" id="BAAARJ010000003">
    <property type="protein sequence ID" value="GAA2601212.1"/>
    <property type="molecule type" value="Genomic_DNA"/>
</dbReference>
<dbReference type="Proteomes" id="UP001501447">
    <property type="component" value="Unassembled WGS sequence"/>
</dbReference>